<comment type="subcellular location">
    <subcellularLocation>
        <location evidence="1">Nucleus</location>
    </subcellularLocation>
</comment>
<dbReference type="InterPro" id="IPR001705">
    <property type="entry name" value="Ribosomal_bL33"/>
</dbReference>
<dbReference type="SUPFAM" id="SSF46689">
    <property type="entry name" value="Homeodomain-like"/>
    <property type="match status" value="1"/>
</dbReference>
<feature type="domain" description="Myb-like" evidence="9">
    <location>
        <begin position="713"/>
        <end position="768"/>
    </location>
</feature>
<feature type="domain" description="HTH myb-type" evidence="10">
    <location>
        <begin position="713"/>
        <end position="772"/>
    </location>
</feature>
<evidence type="ECO:0000256" key="7">
    <source>
        <dbReference type="ARBA" id="ARBA00035429"/>
    </source>
</evidence>
<dbReference type="InterPro" id="IPR001005">
    <property type="entry name" value="SANT/Myb"/>
</dbReference>
<dbReference type="GO" id="GO:0003735">
    <property type="term" value="F:structural constituent of ribosome"/>
    <property type="evidence" value="ECO:0007669"/>
    <property type="project" value="InterPro"/>
</dbReference>
<dbReference type="PROSITE" id="PS50090">
    <property type="entry name" value="MYB_LIKE"/>
    <property type="match status" value="1"/>
</dbReference>
<name>A0AAQ3RML2_VIGMU</name>
<dbReference type="AlphaFoldDB" id="A0AAQ3RML2"/>
<evidence type="ECO:0000256" key="2">
    <source>
        <dbReference type="ARBA" id="ARBA00007596"/>
    </source>
</evidence>
<dbReference type="InterPro" id="IPR038584">
    <property type="entry name" value="Ribosomal_bL33_sf"/>
</dbReference>
<keyword evidence="6" id="KW-0687">Ribonucleoprotein</keyword>
<dbReference type="GO" id="GO:0006412">
    <property type="term" value="P:translation"/>
    <property type="evidence" value="ECO:0007669"/>
    <property type="project" value="InterPro"/>
</dbReference>
<dbReference type="PROSITE" id="PS51294">
    <property type="entry name" value="HTH_MYB"/>
    <property type="match status" value="1"/>
</dbReference>
<protein>
    <recommendedName>
        <fullName evidence="7">50S ribosomal protein L33, chloroplastic</fullName>
    </recommendedName>
</protein>
<dbReference type="Proteomes" id="UP001374535">
    <property type="component" value="Chromosome 8"/>
</dbReference>
<dbReference type="InterPro" id="IPR057625">
    <property type="entry name" value="TPR1-6-like_ubiquitin"/>
</dbReference>
<dbReference type="EMBL" id="CP144693">
    <property type="protein sequence ID" value="WVZ00864.1"/>
    <property type="molecule type" value="Genomic_DNA"/>
</dbReference>
<evidence type="ECO:0000256" key="3">
    <source>
        <dbReference type="ARBA" id="ARBA00022980"/>
    </source>
</evidence>
<evidence type="ECO:0000256" key="6">
    <source>
        <dbReference type="ARBA" id="ARBA00023274"/>
    </source>
</evidence>
<reference evidence="11 12" key="1">
    <citation type="journal article" date="2023" name="Life. Sci Alliance">
        <title>Evolutionary insights into 3D genome organization and epigenetic landscape of Vigna mungo.</title>
        <authorList>
            <person name="Junaid A."/>
            <person name="Singh B."/>
            <person name="Bhatia S."/>
        </authorList>
    </citation>
    <scope>NUCLEOTIDE SEQUENCE [LARGE SCALE GENOMIC DNA]</scope>
    <source>
        <strain evidence="11">Urdbean</strain>
    </source>
</reference>
<dbReference type="InterPro" id="IPR017930">
    <property type="entry name" value="Myb_dom"/>
</dbReference>
<evidence type="ECO:0000259" key="9">
    <source>
        <dbReference type="PROSITE" id="PS50090"/>
    </source>
</evidence>
<sequence>MKCEEPASFTMVQTRSDHMIERVPRVGIWLCIGPSNCVEPVFRCLIIDLLYPVPFLAITESSGHTDVRLYIEIGGIKQRVEFKFIYRYWTADVSCLVNPYIGMKRSYYSFNGHRVPTKRRATRSARRNATFQRRLEENQMCAFDLLATVADNLLQGKQNPTTCSDSSLEKDRDGFVKEECQDANKPLKTELSDEASCDRRFQHDFVKEGCPDANKPLKAELSDEGSSDRKRFSNISSQVYNQNCCLKEFAVHETEGHSCIASIVTSSSCSEKFVAETLVDGKGQNGTENLASKVELGSSGSPESIGFKLDGDVSKVKDVKFGKAPMDTGTGLCCSEDHLDEKPPALVSSCCNAKLSGYDDSMPHSSLSKGCDNVLVDSRDDDENFSGCAHPSTKIKSCRPITCIDDRKINKRLASKYLKVAQESKPDKLSNSVLDGNLKPVYSNRKNYYKSQRSEMNIPFKKRKLFKCSSDTNSNGYIRSGDTYFSLKNETNQSVSYSSSRMSKDHGTSSLGHSALRSRDSHGMGRLREIKSFRVPELFIEIPETATIGSLKRTVMEAVTAVLGGGLRVGVILHGKKVRDDSKTLLQTGISHDNHLDALGFALEPNFSQNLPPACATNSLRVPTADVPQPFIGYPSVPAVIHQRIQGFSNMLAEHQATGLGNLVESDHDSAPSPINTSDEKKLSDSKELIPEMGMEALAVLPGHQKSKRTEIAQRRIRRPFSVAEVEALVQAVEKLGTGRWRDVKLRAFDNAKHRTYVDLKDKWKTLVHTARISPQQRRGEPVPQELLDRPLSRIESSFIASAIPLITSNRTSPALATRNSGRSSATNRKSTAQIYVSQHLHYRFCVCDRLMGDKKKKAQMFVKLVSAAGTGFFYVKRKPRQFTEKLEFRKFDPRVNRHVLFTEAKMK</sequence>
<evidence type="ECO:0000256" key="5">
    <source>
        <dbReference type="ARBA" id="ARBA00023242"/>
    </source>
</evidence>
<evidence type="ECO:0000313" key="12">
    <source>
        <dbReference type="Proteomes" id="UP001374535"/>
    </source>
</evidence>
<dbReference type="CDD" id="cd11660">
    <property type="entry name" value="SANT_TRF"/>
    <property type="match status" value="1"/>
</dbReference>
<evidence type="ECO:0000256" key="1">
    <source>
        <dbReference type="ARBA" id="ARBA00004123"/>
    </source>
</evidence>
<dbReference type="Gene3D" id="1.10.246.220">
    <property type="match status" value="1"/>
</dbReference>
<evidence type="ECO:0000259" key="10">
    <source>
        <dbReference type="PROSITE" id="PS51294"/>
    </source>
</evidence>
<dbReference type="NCBIfam" id="TIGR01023">
    <property type="entry name" value="rpmG_bact"/>
    <property type="match status" value="1"/>
</dbReference>
<dbReference type="GO" id="GO:1990904">
    <property type="term" value="C:ribonucleoprotein complex"/>
    <property type="evidence" value="ECO:0007669"/>
    <property type="project" value="UniProtKB-KW"/>
</dbReference>
<evidence type="ECO:0000256" key="4">
    <source>
        <dbReference type="ARBA" id="ARBA00023125"/>
    </source>
</evidence>
<evidence type="ECO:0000256" key="8">
    <source>
        <dbReference type="SAM" id="MobiDB-lite"/>
    </source>
</evidence>
<dbReference type="Gene3D" id="2.20.28.120">
    <property type="entry name" value="Ribosomal protein L33"/>
    <property type="match status" value="1"/>
</dbReference>
<keyword evidence="4" id="KW-0238">DNA-binding</keyword>
<dbReference type="SMART" id="SM00717">
    <property type="entry name" value="SANT"/>
    <property type="match status" value="1"/>
</dbReference>
<dbReference type="PANTHER" id="PTHR21717">
    <property type="entry name" value="TELOMERIC REPEAT BINDING PROTEIN"/>
    <property type="match status" value="1"/>
</dbReference>
<dbReference type="InterPro" id="IPR011332">
    <property type="entry name" value="Ribosomal_zn-bd"/>
</dbReference>
<dbReference type="GO" id="GO:0005840">
    <property type="term" value="C:ribosome"/>
    <property type="evidence" value="ECO:0007669"/>
    <property type="project" value="UniProtKB-KW"/>
</dbReference>
<dbReference type="GO" id="GO:0005634">
    <property type="term" value="C:nucleus"/>
    <property type="evidence" value="ECO:0007669"/>
    <property type="project" value="UniProtKB-SubCell"/>
</dbReference>
<dbReference type="GO" id="GO:0005737">
    <property type="term" value="C:cytoplasm"/>
    <property type="evidence" value="ECO:0007669"/>
    <property type="project" value="UniProtKB-ARBA"/>
</dbReference>
<keyword evidence="3" id="KW-0689">Ribosomal protein</keyword>
<dbReference type="InterPro" id="IPR031105">
    <property type="entry name" value="TRP_plant"/>
</dbReference>
<dbReference type="FunFam" id="2.20.28.120:FF:000006">
    <property type="entry name" value="50S ribosomal protein L33"/>
    <property type="match status" value="1"/>
</dbReference>
<comment type="similarity">
    <text evidence="2">Belongs to the bacterial ribosomal protein bL33 family.</text>
</comment>
<feature type="region of interest" description="Disordered" evidence="8">
    <location>
        <begin position="496"/>
        <end position="520"/>
    </location>
</feature>
<accession>A0AAQ3RML2</accession>
<dbReference type="Pfam" id="PF23603">
    <property type="entry name" value="Ubiquitin_TPR1"/>
    <property type="match status" value="1"/>
</dbReference>
<evidence type="ECO:0000313" key="11">
    <source>
        <dbReference type="EMBL" id="WVZ00864.1"/>
    </source>
</evidence>
<gene>
    <name evidence="11" type="ORF">V8G54_026933</name>
</gene>
<keyword evidence="5" id="KW-0539">Nucleus</keyword>
<dbReference type="PANTHER" id="PTHR21717:SF70">
    <property type="entry name" value="TELOMERE REPEAT-BINDING PROTEIN 2-RELATED"/>
    <property type="match status" value="1"/>
</dbReference>
<keyword evidence="12" id="KW-1185">Reference proteome</keyword>
<dbReference type="SUPFAM" id="SSF57829">
    <property type="entry name" value="Zn-binding ribosomal proteins"/>
    <property type="match status" value="1"/>
</dbReference>
<dbReference type="GO" id="GO:0042162">
    <property type="term" value="F:telomeric DNA binding"/>
    <property type="evidence" value="ECO:0007669"/>
    <property type="project" value="UniProtKB-ARBA"/>
</dbReference>
<organism evidence="11 12">
    <name type="scientific">Vigna mungo</name>
    <name type="common">Black gram</name>
    <name type="synonym">Phaseolus mungo</name>
    <dbReference type="NCBI Taxonomy" id="3915"/>
    <lineage>
        <taxon>Eukaryota</taxon>
        <taxon>Viridiplantae</taxon>
        <taxon>Streptophyta</taxon>
        <taxon>Embryophyta</taxon>
        <taxon>Tracheophyta</taxon>
        <taxon>Spermatophyta</taxon>
        <taxon>Magnoliopsida</taxon>
        <taxon>eudicotyledons</taxon>
        <taxon>Gunneridae</taxon>
        <taxon>Pentapetalae</taxon>
        <taxon>rosids</taxon>
        <taxon>fabids</taxon>
        <taxon>Fabales</taxon>
        <taxon>Fabaceae</taxon>
        <taxon>Papilionoideae</taxon>
        <taxon>50 kb inversion clade</taxon>
        <taxon>NPAAA clade</taxon>
        <taxon>indigoferoid/millettioid clade</taxon>
        <taxon>Phaseoleae</taxon>
        <taxon>Vigna</taxon>
    </lineage>
</organism>
<proteinExistence type="inferred from homology"/>
<dbReference type="Pfam" id="PF00471">
    <property type="entry name" value="Ribosomal_L33"/>
    <property type="match status" value="1"/>
</dbReference>
<dbReference type="InterPro" id="IPR009057">
    <property type="entry name" value="Homeodomain-like_sf"/>
</dbReference>